<comment type="subcellular location">
    <subcellularLocation>
        <location evidence="1">Cell outer membrane</location>
    </subcellularLocation>
</comment>
<feature type="chain" id="PRO_5012754698" evidence="7">
    <location>
        <begin position="31"/>
        <end position="676"/>
    </location>
</feature>
<evidence type="ECO:0000256" key="5">
    <source>
        <dbReference type="PROSITE-ProRule" id="PRU00473"/>
    </source>
</evidence>
<dbReference type="CDD" id="cd07185">
    <property type="entry name" value="OmpA_C-like"/>
    <property type="match status" value="1"/>
</dbReference>
<name>A0A1W2BX86_9SPHI</name>
<dbReference type="Pfam" id="PF00691">
    <property type="entry name" value="OmpA"/>
    <property type="match status" value="1"/>
</dbReference>
<dbReference type="InterPro" id="IPR011990">
    <property type="entry name" value="TPR-like_helical_dom_sf"/>
</dbReference>
<keyword evidence="7" id="KW-0732">Signal</keyword>
<evidence type="ECO:0000256" key="6">
    <source>
        <dbReference type="SAM" id="MobiDB-lite"/>
    </source>
</evidence>
<keyword evidence="3" id="KW-0998">Cell outer membrane</keyword>
<keyword evidence="4" id="KW-0802">TPR repeat</keyword>
<sequence>MKINIEPEIRILMKTKILLILCLLASATHAQFVTNSKRVADVYFQNKEYYAAAEYYKKALQISADSVGFVVPYGFESKIKEESPKREDFEYCTFQLAESLRLYKNTIDAEKWYAVAKDFTNPKYILSTFWYAETMRSNQKFDEAIGMFNEFLDKYKVKDSYTAKAKTEIASCKFALHELRYPRLFKLSRLQNNINDKGSNYTPTVRGGNFYFTSSRPVGTGGKKEILTDKNAKVAKKETPFLNAVYVASGNPMGGNISIKKTAVDGKDRESAAPAFHPNGKVAYVTSWTTTGNKKIYQLNATPGIGKDWSEPIELGNQVNVKGFNSMQPFVTSDGKYLIFSSDRPGGAGKYDLWYAAIRADGSLGVAVNMGNVINTSEDEQAPYYNNATKKLLYSSNGRVGMGGFDFFESEGDFTKWSEARNLGYPFNSSKDDLYFTPNNSTDSEGYISSDRESLCCLEIFYVKREVLFIKGTLLDCNTMKPLKDATITLSDSTQQFKVTTDEMGKYLFQVNSNRGFKLTAEKEKYFSKNIAFTYEQMAQRDTLFSPELCLIPYEIDKPIVLKDVLYEFNKAELTEDSKGKLDYLYTIMIDNPTIEIELSAHTDSKGKDAYNLDLSNRRAKSCVDYLVGKGIPLSRMTSKGYGETRPVAPNELPNGKDNPAGRALNRRTEFKVTKK</sequence>
<dbReference type="InterPro" id="IPR019734">
    <property type="entry name" value="TPR_rpt"/>
</dbReference>
<dbReference type="InterPro" id="IPR011042">
    <property type="entry name" value="6-blade_b-propeller_TolB-like"/>
</dbReference>
<accession>A0A1W2BX86</accession>
<evidence type="ECO:0000256" key="1">
    <source>
        <dbReference type="ARBA" id="ARBA00004442"/>
    </source>
</evidence>
<dbReference type="InterPro" id="IPR006665">
    <property type="entry name" value="OmpA-like"/>
</dbReference>
<dbReference type="SUPFAM" id="SSF82171">
    <property type="entry name" value="DPP6 N-terminal domain-like"/>
    <property type="match status" value="1"/>
</dbReference>
<dbReference type="Pfam" id="PF07676">
    <property type="entry name" value="PD40"/>
    <property type="match status" value="1"/>
</dbReference>
<evidence type="ECO:0000256" key="4">
    <source>
        <dbReference type="PROSITE-ProRule" id="PRU00339"/>
    </source>
</evidence>
<organism evidence="9 10">
    <name type="scientific">Pedobacter africanus</name>
    <dbReference type="NCBI Taxonomy" id="151894"/>
    <lineage>
        <taxon>Bacteria</taxon>
        <taxon>Pseudomonadati</taxon>
        <taxon>Bacteroidota</taxon>
        <taxon>Sphingobacteriia</taxon>
        <taxon>Sphingobacteriales</taxon>
        <taxon>Sphingobacteriaceae</taxon>
        <taxon>Pedobacter</taxon>
    </lineage>
</organism>
<feature type="domain" description="OmpA-like" evidence="8">
    <location>
        <begin position="554"/>
        <end position="676"/>
    </location>
</feature>
<dbReference type="InterPro" id="IPR050330">
    <property type="entry name" value="Bact_OuterMem_StrucFunc"/>
</dbReference>
<dbReference type="InterPro" id="IPR006664">
    <property type="entry name" value="OMP_bac"/>
</dbReference>
<keyword evidence="10" id="KW-1185">Reference proteome</keyword>
<evidence type="ECO:0000256" key="3">
    <source>
        <dbReference type="ARBA" id="ARBA00023237"/>
    </source>
</evidence>
<dbReference type="PANTHER" id="PTHR30329:SF21">
    <property type="entry name" value="LIPOPROTEIN YIAD-RELATED"/>
    <property type="match status" value="1"/>
</dbReference>
<dbReference type="Gene3D" id="2.60.40.1120">
    <property type="entry name" value="Carboxypeptidase-like, regulatory domain"/>
    <property type="match status" value="1"/>
</dbReference>
<dbReference type="Gene3D" id="1.25.40.10">
    <property type="entry name" value="Tetratricopeptide repeat domain"/>
    <property type="match status" value="1"/>
</dbReference>
<keyword evidence="2 5" id="KW-0472">Membrane</keyword>
<dbReference type="GO" id="GO:0009279">
    <property type="term" value="C:cell outer membrane"/>
    <property type="evidence" value="ECO:0007669"/>
    <property type="project" value="UniProtKB-SubCell"/>
</dbReference>
<dbReference type="AlphaFoldDB" id="A0A1W2BX86"/>
<feature type="signal peptide" evidence="7">
    <location>
        <begin position="1"/>
        <end position="30"/>
    </location>
</feature>
<dbReference type="PRINTS" id="PR01021">
    <property type="entry name" value="OMPADOMAIN"/>
</dbReference>
<feature type="repeat" description="TPR" evidence="4">
    <location>
        <begin position="33"/>
        <end position="66"/>
    </location>
</feature>
<dbReference type="Gene3D" id="3.30.1330.60">
    <property type="entry name" value="OmpA-like domain"/>
    <property type="match status" value="1"/>
</dbReference>
<dbReference type="Gene3D" id="2.120.10.30">
    <property type="entry name" value="TolB, C-terminal domain"/>
    <property type="match status" value="1"/>
</dbReference>
<dbReference type="SUPFAM" id="SSF48452">
    <property type="entry name" value="TPR-like"/>
    <property type="match status" value="1"/>
</dbReference>
<dbReference type="PROSITE" id="PS51123">
    <property type="entry name" value="OMPA_2"/>
    <property type="match status" value="1"/>
</dbReference>
<proteinExistence type="predicted"/>
<dbReference type="SUPFAM" id="SSF49464">
    <property type="entry name" value="Carboxypeptidase regulatory domain-like"/>
    <property type="match status" value="1"/>
</dbReference>
<dbReference type="PANTHER" id="PTHR30329">
    <property type="entry name" value="STATOR ELEMENT OF FLAGELLAR MOTOR COMPLEX"/>
    <property type="match status" value="1"/>
</dbReference>
<evidence type="ECO:0000256" key="7">
    <source>
        <dbReference type="SAM" id="SignalP"/>
    </source>
</evidence>
<evidence type="ECO:0000313" key="9">
    <source>
        <dbReference type="EMBL" id="SMC77539.1"/>
    </source>
</evidence>
<feature type="region of interest" description="Disordered" evidence="6">
    <location>
        <begin position="639"/>
        <end position="676"/>
    </location>
</feature>
<feature type="compositionally biased region" description="Basic and acidic residues" evidence="6">
    <location>
        <begin position="667"/>
        <end position="676"/>
    </location>
</feature>
<dbReference type="InterPro" id="IPR036737">
    <property type="entry name" value="OmpA-like_sf"/>
</dbReference>
<dbReference type="InterPro" id="IPR011659">
    <property type="entry name" value="WD40"/>
</dbReference>
<dbReference type="InterPro" id="IPR008969">
    <property type="entry name" value="CarboxyPept-like_regulatory"/>
</dbReference>
<reference evidence="10" key="1">
    <citation type="submission" date="2017-04" db="EMBL/GenBank/DDBJ databases">
        <authorList>
            <person name="Varghese N."/>
            <person name="Submissions S."/>
        </authorList>
    </citation>
    <scope>NUCLEOTIDE SEQUENCE [LARGE SCALE GENOMIC DNA]</scope>
    <source>
        <strain evidence="10">DSM 12126</strain>
    </source>
</reference>
<dbReference type="STRING" id="151894.SAMN04488524_2715"/>
<gene>
    <name evidence="9" type="ORF">SAMN04488524_2715</name>
</gene>
<evidence type="ECO:0000259" key="8">
    <source>
        <dbReference type="PROSITE" id="PS51123"/>
    </source>
</evidence>
<evidence type="ECO:0000313" key="10">
    <source>
        <dbReference type="Proteomes" id="UP000192756"/>
    </source>
</evidence>
<evidence type="ECO:0000256" key="2">
    <source>
        <dbReference type="ARBA" id="ARBA00023136"/>
    </source>
</evidence>
<dbReference type="SUPFAM" id="SSF103088">
    <property type="entry name" value="OmpA-like"/>
    <property type="match status" value="1"/>
</dbReference>
<dbReference type="EMBL" id="FWXT01000001">
    <property type="protein sequence ID" value="SMC77539.1"/>
    <property type="molecule type" value="Genomic_DNA"/>
</dbReference>
<protein>
    <submittedName>
        <fullName evidence="9">WD40-like Beta Propeller Repeat</fullName>
    </submittedName>
</protein>
<dbReference type="Proteomes" id="UP000192756">
    <property type="component" value="Unassembled WGS sequence"/>
</dbReference>
<dbReference type="RefSeq" id="WP_084239356.1">
    <property type="nucleotide sequence ID" value="NZ_FWXT01000001.1"/>
</dbReference>
<dbReference type="OrthoDB" id="9809364at2"/>
<dbReference type="PROSITE" id="PS50005">
    <property type="entry name" value="TPR"/>
    <property type="match status" value="1"/>
</dbReference>